<evidence type="ECO:0000313" key="2">
    <source>
        <dbReference type="EMBL" id="KAJ1188951.1"/>
    </source>
</evidence>
<accession>A0AAV7UKS4</accession>
<protein>
    <submittedName>
        <fullName evidence="2">Uncharacterized protein</fullName>
    </submittedName>
</protein>
<dbReference type="Proteomes" id="UP001066276">
    <property type="component" value="Chromosome 3_1"/>
</dbReference>
<reference evidence="2" key="1">
    <citation type="journal article" date="2022" name="bioRxiv">
        <title>Sequencing and chromosome-scale assembly of the giantPleurodeles waltlgenome.</title>
        <authorList>
            <person name="Brown T."/>
            <person name="Elewa A."/>
            <person name="Iarovenko S."/>
            <person name="Subramanian E."/>
            <person name="Araus A.J."/>
            <person name="Petzold A."/>
            <person name="Susuki M."/>
            <person name="Suzuki K.-i.T."/>
            <person name="Hayashi T."/>
            <person name="Toyoda A."/>
            <person name="Oliveira C."/>
            <person name="Osipova E."/>
            <person name="Leigh N.D."/>
            <person name="Simon A."/>
            <person name="Yun M.H."/>
        </authorList>
    </citation>
    <scope>NUCLEOTIDE SEQUENCE</scope>
    <source>
        <strain evidence="2">20211129_DDA</strain>
        <tissue evidence="2">Liver</tissue>
    </source>
</reference>
<dbReference type="AlphaFoldDB" id="A0AAV7UKS4"/>
<feature type="compositionally biased region" description="Basic and acidic residues" evidence="1">
    <location>
        <begin position="96"/>
        <end position="108"/>
    </location>
</feature>
<gene>
    <name evidence="2" type="ORF">NDU88_005707</name>
</gene>
<dbReference type="EMBL" id="JANPWB010000005">
    <property type="protein sequence ID" value="KAJ1188951.1"/>
    <property type="molecule type" value="Genomic_DNA"/>
</dbReference>
<feature type="region of interest" description="Disordered" evidence="1">
    <location>
        <begin position="89"/>
        <end position="131"/>
    </location>
</feature>
<keyword evidence="3" id="KW-1185">Reference proteome</keyword>
<evidence type="ECO:0000313" key="3">
    <source>
        <dbReference type="Proteomes" id="UP001066276"/>
    </source>
</evidence>
<organism evidence="2 3">
    <name type="scientific">Pleurodeles waltl</name>
    <name type="common">Iberian ribbed newt</name>
    <dbReference type="NCBI Taxonomy" id="8319"/>
    <lineage>
        <taxon>Eukaryota</taxon>
        <taxon>Metazoa</taxon>
        <taxon>Chordata</taxon>
        <taxon>Craniata</taxon>
        <taxon>Vertebrata</taxon>
        <taxon>Euteleostomi</taxon>
        <taxon>Amphibia</taxon>
        <taxon>Batrachia</taxon>
        <taxon>Caudata</taxon>
        <taxon>Salamandroidea</taxon>
        <taxon>Salamandridae</taxon>
        <taxon>Pleurodelinae</taxon>
        <taxon>Pleurodeles</taxon>
    </lineage>
</organism>
<evidence type="ECO:0000256" key="1">
    <source>
        <dbReference type="SAM" id="MobiDB-lite"/>
    </source>
</evidence>
<comment type="caution">
    <text evidence="2">The sequence shown here is derived from an EMBL/GenBank/DDBJ whole genome shotgun (WGS) entry which is preliminary data.</text>
</comment>
<proteinExistence type="predicted"/>
<sequence>MESVRRTQPWFPGPDLRTLCRARAGRWGAELDSRRPGSHRGRLRSFWRGGLDPISLAPDGSHSTRKKRTAAQHERLINLLDVRGHHRPLNGAIGHDLARDSGHGRRAGELVSAPLGETPEPRLLSMPDPDR</sequence>
<name>A0AAV7UKS4_PLEWA</name>